<name>A0A5J4VPD7_9EUKA</name>
<accession>A0A5J4VPD7</accession>
<dbReference type="Proteomes" id="UP000324800">
    <property type="component" value="Unassembled WGS sequence"/>
</dbReference>
<proteinExistence type="predicted"/>
<evidence type="ECO:0000313" key="1">
    <source>
        <dbReference type="EMBL" id="KAA6384345.1"/>
    </source>
</evidence>
<protein>
    <submittedName>
        <fullName evidence="1">Uncharacterized protein</fullName>
    </submittedName>
</protein>
<organism evidence="1 2">
    <name type="scientific">Streblomastix strix</name>
    <dbReference type="NCBI Taxonomy" id="222440"/>
    <lineage>
        <taxon>Eukaryota</taxon>
        <taxon>Metamonada</taxon>
        <taxon>Preaxostyla</taxon>
        <taxon>Oxymonadida</taxon>
        <taxon>Streblomastigidae</taxon>
        <taxon>Streblomastix</taxon>
    </lineage>
</organism>
<dbReference type="AlphaFoldDB" id="A0A5J4VPD7"/>
<reference evidence="1 2" key="1">
    <citation type="submission" date="2019-03" db="EMBL/GenBank/DDBJ databases">
        <title>Single cell metagenomics reveals metabolic interactions within the superorganism composed of flagellate Streblomastix strix and complex community of Bacteroidetes bacteria on its surface.</title>
        <authorList>
            <person name="Treitli S.C."/>
            <person name="Kolisko M."/>
            <person name="Husnik F."/>
            <person name="Keeling P."/>
            <person name="Hampl V."/>
        </authorList>
    </citation>
    <scope>NUCLEOTIDE SEQUENCE [LARGE SCALE GENOMIC DNA]</scope>
    <source>
        <strain evidence="1">ST1C</strain>
    </source>
</reference>
<comment type="caution">
    <text evidence="1">The sequence shown here is derived from an EMBL/GenBank/DDBJ whole genome shotgun (WGS) entry which is preliminary data.</text>
</comment>
<dbReference type="EMBL" id="SNRW01005805">
    <property type="protein sequence ID" value="KAA6384345.1"/>
    <property type="molecule type" value="Genomic_DNA"/>
</dbReference>
<evidence type="ECO:0000313" key="2">
    <source>
        <dbReference type="Proteomes" id="UP000324800"/>
    </source>
</evidence>
<gene>
    <name evidence="1" type="ORF">EZS28_020129</name>
</gene>
<sequence>MQTEQLARKGNEYSNNMMAMTRERMKLQFDAEIQIILAKSPYTTSTFSIHDDDYEAKMKYLCRIVLDRDMQAAMREDPEQEVRMRKTYRKRRLIGTRELRTKAGMCRFMDSQGDQYAYAMTWLIDAQQTLLVAMESGLGGSNINEQIAHAYTMLCLCVNAVAQLREQANAPRKLRGVA</sequence>